<dbReference type="PANTHER" id="PTHR46382">
    <property type="entry name" value="PHOSPHATIDATE CYTIDYLYLTRANSFERASE"/>
    <property type="match status" value="1"/>
</dbReference>
<feature type="transmembrane region" description="Helical" evidence="19">
    <location>
        <begin position="117"/>
        <end position="140"/>
    </location>
</feature>
<comment type="pathway">
    <text evidence="3 18">Phospholipid metabolism; CDP-diacylglycerol biosynthesis; CDP-diacylglycerol from sn-glycerol 3-phosphate: step 3/3.</text>
</comment>
<evidence type="ECO:0000256" key="18">
    <source>
        <dbReference type="RuleBase" id="RU003938"/>
    </source>
</evidence>
<comment type="pathway">
    <text evidence="4">Lipid metabolism.</text>
</comment>
<dbReference type="Pfam" id="PF01148">
    <property type="entry name" value="CTP_transf_1"/>
    <property type="match status" value="1"/>
</dbReference>
<dbReference type="STRING" id="28176.CF66_2008"/>
<evidence type="ECO:0000256" key="9">
    <source>
        <dbReference type="ARBA" id="ARBA00022516"/>
    </source>
</evidence>
<dbReference type="EMBL" id="AMSD01000001">
    <property type="protein sequence ID" value="EPE37925.1"/>
    <property type="molecule type" value="Genomic_DNA"/>
</dbReference>
<keyword evidence="21" id="KW-1185">Reference proteome</keyword>
<comment type="caution">
    <text evidence="20">The sequence shown here is derived from an EMBL/GenBank/DDBJ whole genome shotgun (WGS) entry which is preliminary data.</text>
</comment>
<organism evidence="20 21">
    <name type="scientific">Candidatus Photodesmus katoptron Akat1</name>
    <dbReference type="NCBI Taxonomy" id="1236703"/>
    <lineage>
        <taxon>Bacteria</taxon>
        <taxon>Pseudomonadati</taxon>
        <taxon>Pseudomonadota</taxon>
        <taxon>Gammaproteobacteria</taxon>
        <taxon>Vibrionales</taxon>
        <taxon>Vibrionaceae</taxon>
        <taxon>Candidatus Photodesmus</taxon>
    </lineage>
</organism>
<feature type="transmembrane region" description="Helical" evidence="19">
    <location>
        <begin position="152"/>
        <end position="170"/>
    </location>
</feature>
<feature type="transmembrane region" description="Helical" evidence="19">
    <location>
        <begin position="55"/>
        <end position="77"/>
    </location>
</feature>
<feature type="transmembrane region" description="Helical" evidence="19">
    <location>
        <begin position="27"/>
        <end position="43"/>
    </location>
</feature>
<reference evidence="20 21" key="1">
    <citation type="journal article" date="2014" name="Environ. Microbiol.">
        <title>Genomic signatures of obligate host dependence in the luminous bacterial symbiont of a vertebrate.</title>
        <authorList>
            <person name="Hendry T.A."/>
            <person name="de Wet J.R."/>
            <person name="Dunlap P.V."/>
        </authorList>
    </citation>
    <scope>NUCLEOTIDE SEQUENCE [LARGE SCALE GENOMIC DNA]</scope>
    <source>
        <strain evidence="20 21">Akat1</strain>
    </source>
</reference>
<dbReference type="PATRIC" id="fig|1236703.3.peg.383"/>
<dbReference type="PANTHER" id="PTHR46382:SF1">
    <property type="entry name" value="PHOSPHATIDATE CYTIDYLYLTRANSFERASE"/>
    <property type="match status" value="1"/>
</dbReference>
<gene>
    <name evidence="20" type="ORF">O1U_0388</name>
</gene>
<dbReference type="RefSeq" id="WP_016503723.1">
    <property type="nucleotide sequence ID" value="NZ_AMSD01000001.1"/>
</dbReference>
<evidence type="ECO:0000313" key="21">
    <source>
        <dbReference type="Proteomes" id="UP000053688"/>
    </source>
</evidence>
<evidence type="ECO:0000256" key="8">
    <source>
        <dbReference type="ARBA" id="ARBA00022475"/>
    </source>
</evidence>
<evidence type="ECO:0000256" key="16">
    <source>
        <dbReference type="ARBA" id="ARBA00023209"/>
    </source>
</evidence>
<proteinExistence type="inferred from homology"/>
<evidence type="ECO:0000256" key="4">
    <source>
        <dbReference type="ARBA" id="ARBA00005189"/>
    </source>
</evidence>
<comment type="catalytic activity">
    <reaction evidence="1 18">
        <text>a 1,2-diacyl-sn-glycero-3-phosphate + CTP + H(+) = a CDP-1,2-diacyl-sn-glycerol + diphosphate</text>
        <dbReference type="Rhea" id="RHEA:16229"/>
        <dbReference type="ChEBI" id="CHEBI:15378"/>
        <dbReference type="ChEBI" id="CHEBI:33019"/>
        <dbReference type="ChEBI" id="CHEBI:37563"/>
        <dbReference type="ChEBI" id="CHEBI:58332"/>
        <dbReference type="ChEBI" id="CHEBI:58608"/>
        <dbReference type="EC" id="2.7.7.41"/>
    </reaction>
</comment>
<comment type="similarity">
    <text evidence="5 18">Belongs to the CDS family.</text>
</comment>
<comment type="subcellular location">
    <subcellularLocation>
        <location evidence="2">Cell membrane</location>
        <topology evidence="2">Multi-pass membrane protein</topology>
    </subcellularLocation>
</comment>
<dbReference type="GO" id="GO:0016024">
    <property type="term" value="P:CDP-diacylglycerol biosynthetic process"/>
    <property type="evidence" value="ECO:0007669"/>
    <property type="project" value="UniProtKB-UniPathway"/>
</dbReference>
<feature type="transmembrane region" description="Helical" evidence="19">
    <location>
        <begin position="191"/>
        <end position="210"/>
    </location>
</feature>
<evidence type="ECO:0000256" key="2">
    <source>
        <dbReference type="ARBA" id="ARBA00004651"/>
    </source>
</evidence>
<evidence type="ECO:0000313" key="20">
    <source>
        <dbReference type="EMBL" id="EPE37925.1"/>
    </source>
</evidence>
<feature type="transmembrane region" description="Helical" evidence="19">
    <location>
        <begin position="83"/>
        <end position="105"/>
    </location>
</feature>
<evidence type="ECO:0000256" key="15">
    <source>
        <dbReference type="ARBA" id="ARBA00023136"/>
    </source>
</evidence>
<evidence type="ECO:0000256" key="3">
    <source>
        <dbReference type="ARBA" id="ARBA00005119"/>
    </source>
</evidence>
<evidence type="ECO:0000256" key="14">
    <source>
        <dbReference type="ARBA" id="ARBA00023098"/>
    </source>
</evidence>
<evidence type="ECO:0000256" key="10">
    <source>
        <dbReference type="ARBA" id="ARBA00022679"/>
    </source>
</evidence>
<keyword evidence="16" id="KW-0594">Phospholipid biosynthesis</keyword>
<name>S3DJN7_9GAMM</name>
<keyword evidence="10 18" id="KW-0808">Transferase</keyword>
<dbReference type="AlphaFoldDB" id="S3DJN7"/>
<feature type="transmembrane region" description="Helical" evidence="19">
    <location>
        <begin position="216"/>
        <end position="237"/>
    </location>
</feature>
<keyword evidence="15 19" id="KW-0472">Membrane</keyword>
<dbReference type="UniPathway" id="UPA00557">
    <property type="reaction ID" value="UER00614"/>
</dbReference>
<dbReference type="InterPro" id="IPR000374">
    <property type="entry name" value="PC_trans"/>
</dbReference>
<evidence type="ECO:0000256" key="5">
    <source>
        <dbReference type="ARBA" id="ARBA00010185"/>
    </source>
</evidence>
<evidence type="ECO:0000256" key="17">
    <source>
        <dbReference type="ARBA" id="ARBA00023264"/>
    </source>
</evidence>
<dbReference type="GO" id="GO:0004605">
    <property type="term" value="F:phosphatidate cytidylyltransferase activity"/>
    <property type="evidence" value="ECO:0007669"/>
    <property type="project" value="UniProtKB-EC"/>
</dbReference>
<dbReference type="Proteomes" id="UP000053688">
    <property type="component" value="Unassembled WGS sequence"/>
</dbReference>
<evidence type="ECO:0000256" key="19">
    <source>
        <dbReference type="SAM" id="Phobius"/>
    </source>
</evidence>
<evidence type="ECO:0000256" key="12">
    <source>
        <dbReference type="ARBA" id="ARBA00022695"/>
    </source>
</evidence>
<keyword evidence="12 18" id="KW-0548">Nucleotidyltransferase</keyword>
<evidence type="ECO:0000256" key="11">
    <source>
        <dbReference type="ARBA" id="ARBA00022692"/>
    </source>
</evidence>
<sequence length="281" mass="31639">MKQRIFTALCLLPLVVIAIFKLPWFMFVMFLSAIIMFAFFEWHRFLRRKFNPLQLIILALIFSGCNITGIFLNNIFLNKQISIHYVILAIGVIWWLIASALVITYPNSSKFLCFSSALHHVFGICTLLPFFWSVLLLRAVESNTYSSYGARLVLFVFLIVWSVDIGAYFFGKIIGKSKMAPLVSPNKTIEGLIGGVVTSLMVSYFFSQFFCIKFSSSISMAVIIFFTIVVSVMGDLVESMFKRVSGIKDSGSIIPGHGGILDRIDSLAAAFPVFAFLYLIF</sequence>
<keyword evidence="9" id="KW-0444">Lipid biosynthesis</keyword>
<dbReference type="GO" id="GO:0005886">
    <property type="term" value="C:plasma membrane"/>
    <property type="evidence" value="ECO:0007669"/>
    <property type="project" value="UniProtKB-SubCell"/>
</dbReference>
<keyword evidence="11 18" id="KW-0812">Transmembrane</keyword>
<dbReference type="PROSITE" id="PS01315">
    <property type="entry name" value="CDS"/>
    <property type="match status" value="1"/>
</dbReference>
<keyword evidence="13 19" id="KW-1133">Transmembrane helix</keyword>
<dbReference type="EC" id="2.7.7.41" evidence="6 18"/>
<accession>S3DJN7</accession>
<evidence type="ECO:0000256" key="7">
    <source>
        <dbReference type="ARBA" id="ARBA00019373"/>
    </source>
</evidence>
<evidence type="ECO:0000256" key="1">
    <source>
        <dbReference type="ARBA" id="ARBA00001698"/>
    </source>
</evidence>
<keyword evidence="17" id="KW-1208">Phospholipid metabolism</keyword>
<evidence type="ECO:0000256" key="6">
    <source>
        <dbReference type="ARBA" id="ARBA00012487"/>
    </source>
</evidence>
<evidence type="ECO:0000256" key="13">
    <source>
        <dbReference type="ARBA" id="ARBA00022989"/>
    </source>
</evidence>
<keyword evidence="14" id="KW-0443">Lipid metabolism</keyword>
<keyword evidence="8" id="KW-1003">Cell membrane</keyword>
<protein>
    <recommendedName>
        <fullName evidence="7 18">Phosphatidate cytidylyltransferase</fullName>
        <ecNumber evidence="6 18">2.7.7.41</ecNumber>
    </recommendedName>
</protein>
<dbReference type="eggNOG" id="COG4589">
    <property type="taxonomic scope" value="Bacteria"/>
</dbReference>